<dbReference type="OrthoDB" id="9793396at2"/>
<evidence type="ECO:0000256" key="4">
    <source>
        <dbReference type="ARBA" id="ARBA00022729"/>
    </source>
</evidence>
<dbReference type="GO" id="GO:0007155">
    <property type="term" value="P:cell adhesion"/>
    <property type="evidence" value="ECO:0007669"/>
    <property type="project" value="InterPro"/>
</dbReference>
<dbReference type="PRINTS" id="PR00690">
    <property type="entry name" value="ADHESNFAMILY"/>
</dbReference>
<dbReference type="PROSITE" id="PS51257">
    <property type="entry name" value="PROKAR_LIPOPROTEIN"/>
    <property type="match status" value="1"/>
</dbReference>
<dbReference type="GO" id="GO:0030313">
    <property type="term" value="C:cell envelope"/>
    <property type="evidence" value="ECO:0007669"/>
    <property type="project" value="UniProtKB-SubCell"/>
</dbReference>
<proteinExistence type="inferred from homology"/>
<dbReference type="InterPro" id="IPR006129">
    <property type="entry name" value="AdhesinB"/>
</dbReference>
<dbReference type="PANTHER" id="PTHR42953:SF1">
    <property type="entry name" value="METAL-BINDING PROTEIN HI_0362-RELATED"/>
    <property type="match status" value="1"/>
</dbReference>
<dbReference type="InterPro" id="IPR006127">
    <property type="entry name" value="ZnuA-like"/>
</dbReference>
<dbReference type="SUPFAM" id="SSF53807">
    <property type="entry name" value="Helical backbone' metal receptor"/>
    <property type="match status" value="1"/>
</dbReference>
<evidence type="ECO:0000313" key="7">
    <source>
        <dbReference type="EMBL" id="MUL34893.1"/>
    </source>
</evidence>
<organism evidence="7 8">
    <name type="scientific">Gloeocapsopsis dulcis AAB1 = 1H9</name>
    <dbReference type="NCBI Taxonomy" id="1433147"/>
    <lineage>
        <taxon>Bacteria</taxon>
        <taxon>Bacillati</taxon>
        <taxon>Cyanobacteriota</taxon>
        <taxon>Cyanophyceae</taxon>
        <taxon>Oscillatoriophycideae</taxon>
        <taxon>Chroococcales</taxon>
        <taxon>Chroococcaceae</taxon>
        <taxon>Gloeocapsopsis</taxon>
        <taxon>Gloeocapsopsis dulcis</taxon>
    </lineage>
</organism>
<dbReference type="Proteomes" id="UP000441797">
    <property type="component" value="Unassembled WGS sequence"/>
</dbReference>
<keyword evidence="4" id="KW-0732">Signal</keyword>
<feature type="region of interest" description="Disordered" evidence="6">
    <location>
        <begin position="132"/>
        <end position="153"/>
    </location>
</feature>
<sequence length="342" mass="37078">MLHKRYKQIVLTITLGLIGCNPTPTPTGQDTTASPPVGDRPSVIATTSVLCDMTQQVAAETIDLTCMVAPGEDPHLYQPTPEDRKAIEQADLILYGGYDFEPALIKLVEATSNPAPKVAVHEVAVSQPIMAESHSHGHDHSHEETSAAEETAPDPHVWHSVQNGIAMVETIRDNLERIAPNHASLYNSNAQQIASELTQIDAWIKSQIATIPPQQRKLVTTHDAMNYYSQAYNIPVEGALKGISTEEAPTAARVSELVKDIRQSSVPTIFAEATINPRLIETVAREANVQVSDRKLFADGLGEPGTDADTYQNKLIANTRTIVEGLGGNYTPPQVASKRGEE</sequence>
<keyword evidence="8" id="KW-1185">Reference proteome</keyword>
<evidence type="ECO:0000256" key="5">
    <source>
        <dbReference type="RuleBase" id="RU003512"/>
    </source>
</evidence>
<dbReference type="Gene3D" id="3.40.50.1980">
    <property type="entry name" value="Nitrogenase molybdenum iron protein domain"/>
    <property type="match status" value="2"/>
</dbReference>
<feature type="compositionally biased region" description="Basic and acidic residues" evidence="6">
    <location>
        <begin position="133"/>
        <end position="145"/>
    </location>
</feature>
<evidence type="ECO:0000256" key="2">
    <source>
        <dbReference type="ARBA" id="ARBA00022448"/>
    </source>
</evidence>
<dbReference type="GO" id="GO:0046872">
    <property type="term" value="F:metal ion binding"/>
    <property type="evidence" value="ECO:0007669"/>
    <property type="project" value="UniProtKB-KW"/>
</dbReference>
<gene>
    <name evidence="7" type="ORF">BWI75_00575</name>
</gene>
<dbReference type="InterPro" id="IPR006128">
    <property type="entry name" value="Lipoprotein_PsaA-like"/>
</dbReference>
<comment type="similarity">
    <text evidence="5">Belongs to the bacterial solute-binding protein 9 family.</text>
</comment>
<comment type="subcellular location">
    <subcellularLocation>
        <location evidence="1">Cell envelope</location>
    </subcellularLocation>
</comment>
<dbReference type="RefSeq" id="WP_105220284.1">
    <property type="nucleotide sequence ID" value="NZ_CAWNSU010000059.1"/>
</dbReference>
<dbReference type="PRINTS" id="PR00691">
    <property type="entry name" value="ADHESINB"/>
</dbReference>
<accession>A0A6N8FND3</accession>
<dbReference type="Pfam" id="PF01297">
    <property type="entry name" value="ZnuA"/>
    <property type="match status" value="1"/>
</dbReference>
<evidence type="ECO:0000313" key="8">
    <source>
        <dbReference type="Proteomes" id="UP000441797"/>
    </source>
</evidence>
<dbReference type="PANTHER" id="PTHR42953">
    <property type="entry name" value="HIGH-AFFINITY ZINC UPTAKE SYSTEM PROTEIN ZNUA-RELATED"/>
    <property type="match status" value="1"/>
</dbReference>
<dbReference type="GO" id="GO:0030001">
    <property type="term" value="P:metal ion transport"/>
    <property type="evidence" value="ECO:0007669"/>
    <property type="project" value="InterPro"/>
</dbReference>
<reference evidence="7 8" key="1">
    <citation type="journal article" date="2019" name="Front. Microbiol.">
        <title>Genomic Features for Desiccation Tolerance and Sugar Biosynthesis in the Extremophile Gloeocapsopsis sp. UTEX B3054.</title>
        <authorList>
            <person name="Urrejola C."/>
            <person name="Alcorta J."/>
            <person name="Salas L."/>
            <person name="Vasquez M."/>
            <person name="Polz M.F."/>
            <person name="Vicuna R."/>
            <person name="Diez B."/>
        </authorList>
    </citation>
    <scope>NUCLEOTIDE SEQUENCE [LARGE SCALE GENOMIC DNA]</scope>
    <source>
        <strain evidence="7 8">1H9</strain>
    </source>
</reference>
<dbReference type="EMBL" id="NAPY01000001">
    <property type="protein sequence ID" value="MUL34893.1"/>
    <property type="molecule type" value="Genomic_DNA"/>
</dbReference>
<evidence type="ECO:0000256" key="1">
    <source>
        <dbReference type="ARBA" id="ARBA00004196"/>
    </source>
</evidence>
<keyword evidence="2 5" id="KW-0813">Transport</keyword>
<name>A0A6N8FND3_9CHRO</name>
<evidence type="ECO:0000256" key="3">
    <source>
        <dbReference type="ARBA" id="ARBA00022723"/>
    </source>
</evidence>
<evidence type="ECO:0000256" key="6">
    <source>
        <dbReference type="SAM" id="MobiDB-lite"/>
    </source>
</evidence>
<comment type="caution">
    <text evidence="7">The sequence shown here is derived from an EMBL/GenBank/DDBJ whole genome shotgun (WGS) entry which is preliminary data.</text>
</comment>
<protein>
    <submittedName>
        <fullName evidence="7">Metal ABC transporter substrate-binding protein</fullName>
    </submittedName>
</protein>
<dbReference type="AlphaFoldDB" id="A0A6N8FND3"/>
<keyword evidence="3" id="KW-0479">Metal-binding</keyword>
<dbReference type="InterPro" id="IPR050492">
    <property type="entry name" value="Bact_metal-bind_prot9"/>
</dbReference>